<evidence type="ECO:0000313" key="5">
    <source>
        <dbReference type="EMBL" id="MFD3265203.1"/>
    </source>
</evidence>
<dbReference type="SUPFAM" id="SSF53448">
    <property type="entry name" value="Nucleotide-diphospho-sugar transferases"/>
    <property type="match status" value="1"/>
</dbReference>
<dbReference type="EMBL" id="JAOTJD010000029">
    <property type="protein sequence ID" value="MFD3265203.1"/>
    <property type="molecule type" value="Genomic_DNA"/>
</dbReference>
<keyword evidence="2" id="KW-0548">Nucleotidyltransferase</keyword>
<organism evidence="5 6">
    <name type="scientific">Phenylobacterium ferrooxidans</name>
    <dbReference type="NCBI Taxonomy" id="2982689"/>
    <lineage>
        <taxon>Bacteria</taxon>
        <taxon>Pseudomonadati</taxon>
        <taxon>Pseudomonadota</taxon>
        <taxon>Alphaproteobacteria</taxon>
        <taxon>Caulobacterales</taxon>
        <taxon>Caulobacteraceae</taxon>
        <taxon>Phenylobacterium</taxon>
    </lineage>
</organism>
<protein>
    <submittedName>
        <fullName evidence="5">Nucleotidyltransferase family protein</fullName>
    </submittedName>
</protein>
<feature type="domain" description="MobA-like NTP transferase" evidence="4">
    <location>
        <begin position="9"/>
        <end position="120"/>
    </location>
</feature>
<comment type="caution">
    <text evidence="5">The sequence shown here is derived from an EMBL/GenBank/DDBJ whole genome shotgun (WGS) entry which is preliminary data.</text>
</comment>
<evidence type="ECO:0000256" key="3">
    <source>
        <dbReference type="ARBA" id="ARBA00022842"/>
    </source>
</evidence>
<dbReference type="CDD" id="cd06422">
    <property type="entry name" value="NTP_transferase_like_1"/>
    <property type="match status" value="1"/>
</dbReference>
<dbReference type="InterPro" id="IPR050065">
    <property type="entry name" value="GlmU-like"/>
</dbReference>
<evidence type="ECO:0000256" key="2">
    <source>
        <dbReference type="ARBA" id="ARBA00022695"/>
    </source>
</evidence>
<evidence type="ECO:0000259" key="4">
    <source>
        <dbReference type="Pfam" id="PF12804"/>
    </source>
</evidence>
<keyword evidence="3" id="KW-0460">Magnesium</keyword>
<name>A0ABW6CS98_9CAUL</name>
<dbReference type="PANTHER" id="PTHR43584">
    <property type="entry name" value="NUCLEOTIDYL TRANSFERASE"/>
    <property type="match status" value="1"/>
</dbReference>
<dbReference type="Gene3D" id="3.90.550.10">
    <property type="entry name" value="Spore Coat Polysaccharide Biosynthesis Protein SpsA, Chain A"/>
    <property type="match status" value="1"/>
</dbReference>
<dbReference type="RefSeq" id="WP_377370680.1">
    <property type="nucleotide sequence ID" value="NZ_JAOTJD010000029.1"/>
</dbReference>
<reference evidence="5 6" key="1">
    <citation type="submission" date="2022-09" db="EMBL/GenBank/DDBJ databases">
        <title>New species of Phenylobacterium.</title>
        <authorList>
            <person name="Mieszkin S."/>
        </authorList>
    </citation>
    <scope>NUCLEOTIDE SEQUENCE [LARGE SCALE GENOMIC DNA]</scope>
    <source>
        <strain evidence="5 6">HK31-G</strain>
    </source>
</reference>
<dbReference type="PANTHER" id="PTHR43584:SF8">
    <property type="entry name" value="N-ACETYLMURAMATE ALPHA-1-PHOSPHATE URIDYLYLTRANSFERASE"/>
    <property type="match status" value="1"/>
</dbReference>
<sequence length="238" mass="25891">MSTPGPKVAMVLAAGIGSRMRPLTNDRPKALVTVKGKALIDHVLDRLHEAGIETAVVNVHHFADQMEAHLAGRTNPRVVIADERAALLDSGGGIKNARHLLGDDPILVANIDSLWVGGEVPPLEAMKRAWNPAKMDLLLLLVPRDQGIGLEGPRGFRQETDGRIIHMAEDANPAPLANVGFQIMKPQLLDDQPEGAFSILPIWWRLQDEGRIHGVAMDAFWLHVGDPAARDEAEARLT</sequence>
<proteinExistence type="predicted"/>
<dbReference type="Pfam" id="PF12804">
    <property type="entry name" value="NTP_transf_3"/>
    <property type="match status" value="1"/>
</dbReference>
<keyword evidence="6" id="KW-1185">Reference proteome</keyword>
<gene>
    <name evidence="5" type="ORF">OCL97_14695</name>
</gene>
<evidence type="ECO:0000256" key="1">
    <source>
        <dbReference type="ARBA" id="ARBA00022679"/>
    </source>
</evidence>
<dbReference type="InterPro" id="IPR025877">
    <property type="entry name" value="MobA-like_NTP_Trfase"/>
</dbReference>
<keyword evidence="1" id="KW-0808">Transferase</keyword>
<dbReference type="InterPro" id="IPR029044">
    <property type="entry name" value="Nucleotide-diphossugar_trans"/>
</dbReference>
<dbReference type="Proteomes" id="UP001598130">
    <property type="component" value="Unassembled WGS sequence"/>
</dbReference>
<evidence type="ECO:0000313" key="6">
    <source>
        <dbReference type="Proteomes" id="UP001598130"/>
    </source>
</evidence>
<accession>A0ABW6CS98</accession>